<dbReference type="SMART" id="SM00986">
    <property type="entry name" value="UDG"/>
    <property type="match status" value="1"/>
</dbReference>
<dbReference type="GO" id="GO:0004844">
    <property type="term" value="F:uracil DNA N-glycosylase activity"/>
    <property type="evidence" value="ECO:0007669"/>
    <property type="project" value="UniProtKB-EC"/>
</dbReference>
<dbReference type="InterPro" id="IPR002043">
    <property type="entry name" value="UDG_fam1"/>
</dbReference>
<dbReference type="NCBIfam" id="TIGR00628">
    <property type="entry name" value="ung"/>
    <property type="match status" value="1"/>
</dbReference>
<organism evidence="8">
    <name type="scientific">hydrothermal vent metagenome</name>
    <dbReference type="NCBI Taxonomy" id="652676"/>
    <lineage>
        <taxon>unclassified sequences</taxon>
        <taxon>metagenomes</taxon>
        <taxon>ecological metagenomes</taxon>
    </lineage>
</organism>
<comment type="similarity">
    <text evidence="2">Belongs to the uracil-DNA glycosylase (UDG) superfamily. UNG family.</text>
</comment>
<evidence type="ECO:0000256" key="3">
    <source>
        <dbReference type="ARBA" id="ARBA00012030"/>
    </source>
</evidence>
<dbReference type="SMART" id="SM00987">
    <property type="entry name" value="UreE_C"/>
    <property type="match status" value="1"/>
</dbReference>
<dbReference type="EC" id="3.2.2.27" evidence="3"/>
<gene>
    <name evidence="8" type="ORF">MNB_SUP05-5-345</name>
</gene>
<dbReference type="PANTHER" id="PTHR11264">
    <property type="entry name" value="URACIL-DNA GLYCOSYLASE"/>
    <property type="match status" value="1"/>
</dbReference>
<dbReference type="AlphaFoldDB" id="A0A1W1BP20"/>
<keyword evidence="5" id="KW-0378">Hydrolase</keyword>
<dbReference type="NCBIfam" id="NF003592">
    <property type="entry name" value="PRK05254.1-5"/>
    <property type="match status" value="1"/>
</dbReference>
<dbReference type="PROSITE" id="PS00130">
    <property type="entry name" value="U_DNA_GLYCOSYLASE"/>
    <property type="match status" value="1"/>
</dbReference>
<evidence type="ECO:0000259" key="7">
    <source>
        <dbReference type="SMART" id="SM00986"/>
    </source>
</evidence>
<evidence type="ECO:0000313" key="8">
    <source>
        <dbReference type="EMBL" id="SFV55215.1"/>
    </source>
</evidence>
<dbReference type="GO" id="GO:0097510">
    <property type="term" value="P:base-excision repair, AP site formation via deaminated base removal"/>
    <property type="evidence" value="ECO:0007669"/>
    <property type="project" value="TreeGrafter"/>
</dbReference>
<comment type="catalytic activity">
    <reaction evidence="1">
        <text>Hydrolyzes single-stranded DNA or mismatched double-stranded DNA and polynucleotides, releasing free uracil.</text>
        <dbReference type="EC" id="3.2.2.27"/>
    </reaction>
</comment>
<dbReference type="HAMAP" id="MF_00148">
    <property type="entry name" value="UDG"/>
    <property type="match status" value="1"/>
</dbReference>
<evidence type="ECO:0000256" key="5">
    <source>
        <dbReference type="ARBA" id="ARBA00022801"/>
    </source>
</evidence>
<protein>
    <recommendedName>
        <fullName evidence="3">uracil-DNA glycosylase</fullName>
        <ecNumber evidence="3">3.2.2.27</ecNumber>
    </recommendedName>
</protein>
<evidence type="ECO:0000256" key="1">
    <source>
        <dbReference type="ARBA" id="ARBA00001400"/>
    </source>
</evidence>
<dbReference type="SUPFAM" id="SSF52141">
    <property type="entry name" value="Uracil-DNA glycosylase-like"/>
    <property type="match status" value="1"/>
</dbReference>
<evidence type="ECO:0000256" key="2">
    <source>
        <dbReference type="ARBA" id="ARBA00008184"/>
    </source>
</evidence>
<dbReference type="CDD" id="cd10027">
    <property type="entry name" value="UDG-F1-like"/>
    <property type="match status" value="1"/>
</dbReference>
<reference evidence="8" key="1">
    <citation type="submission" date="2016-10" db="EMBL/GenBank/DDBJ databases">
        <authorList>
            <person name="de Groot N.N."/>
        </authorList>
    </citation>
    <scope>NUCLEOTIDE SEQUENCE</scope>
</reference>
<name>A0A1W1BP20_9ZZZZ</name>
<sequence>MLDLKSFLIQQKKQKKIIYPHSKNWFKAFELTPFDKVRVVILGQDPYHGEKQAHGLSFSVPQNIKAPPSLKNIFKEINNDLQIDNKTTDLTPWAKQGVLLLNSVLTVEKNSPASHSNKGWEVFTDKVISLLNQHKKGIVFLLWGAYAQSKSILIDTNKHLILKAVHPSPLSAYRGFFGCKHFSKTNNYLSQPINWKL</sequence>
<accession>A0A1W1BP20</accession>
<dbReference type="NCBIfam" id="NF003589">
    <property type="entry name" value="PRK05254.1-2"/>
    <property type="match status" value="1"/>
</dbReference>
<proteinExistence type="inferred from homology"/>
<feature type="domain" description="Uracil-DNA glycosylase-like" evidence="7">
    <location>
        <begin position="30"/>
        <end position="189"/>
    </location>
</feature>
<dbReference type="FunFam" id="3.40.470.10:FF:000001">
    <property type="entry name" value="Uracil-DNA glycosylase"/>
    <property type="match status" value="1"/>
</dbReference>
<dbReference type="Pfam" id="PF03167">
    <property type="entry name" value="UDG"/>
    <property type="match status" value="1"/>
</dbReference>
<dbReference type="NCBIfam" id="NF003591">
    <property type="entry name" value="PRK05254.1-4"/>
    <property type="match status" value="1"/>
</dbReference>
<dbReference type="Gene3D" id="3.40.470.10">
    <property type="entry name" value="Uracil-DNA glycosylase-like domain"/>
    <property type="match status" value="1"/>
</dbReference>
<keyword evidence="4" id="KW-0227">DNA damage</keyword>
<evidence type="ECO:0000256" key="4">
    <source>
        <dbReference type="ARBA" id="ARBA00022763"/>
    </source>
</evidence>
<dbReference type="EMBL" id="FPHJ01000014">
    <property type="protein sequence ID" value="SFV55215.1"/>
    <property type="molecule type" value="Genomic_DNA"/>
</dbReference>
<dbReference type="InterPro" id="IPR036895">
    <property type="entry name" value="Uracil-DNA_glycosylase-like_sf"/>
</dbReference>
<dbReference type="InterPro" id="IPR018085">
    <property type="entry name" value="Ura-DNA_Glyclase_AS"/>
</dbReference>
<dbReference type="InterPro" id="IPR005122">
    <property type="entry name" value="Uracil-DNA_glycosylase-like"/>
</dbReference>
<keyword evidence="6" id="KW-0234">DNA repair</keyword>
<dbReference type="PANTHER" id="PTHR11264:SF0">
    <property type="entry name" value="URACIL-DNA GLYCOSYLASE"/>
    <property type="match status" value="1"/>
</dbReference>
<dbReference type="NCBIfam" id="NF003588">
    <property type="entry name" value="PRK05254.1-1"/>
    <property type="match status" value="1"/>
</dbReference>
<evidence type="ECO:0000256" key="6">
    <source>
        <dbReference type="ARBA" id="ARBA00023204"/>
    </source>
</evidence>